<evidence type="ECO:0000256" key="3">
    <source>
        <dbReference type="ARBA" id="ARBA00011209"/>
    </source>
</evidence>
<evidence type="ECO:0000313" key="21">
    <source>
        <dbReference type="Proteomes" id="UP000245433"/>
    </source>
</evidence>
<dbReference type="GO" id="GO:0005524">
    <property type="term" value="F:ATP binding"/>
    <property type="evidence" value="ECO:0007669"/>
    <property type="project" value="UniProtKB-UniRule"/>
</dbReference>
<keyword evidence="6 15" id="KW-0436">Ligase</keyword>
<dbReference type="Pfam" id="PF03483">
    <property type="entry name" value="B3_4"/>
    <property type="match status" value="1"/>
</dbReference>
<dbReference type="AlphaFoldDB" id="A0A2U1DC02"/>
<dbReference type="InterPro" id="IPR004532">
    <property type="entry name" value="Phe-tRNA-ligase_IIc_bsu_bact"/>
</dbReference>
<name>A0A2U1DC02_9LACO</name>
<evidence type="ECO:0000256" key="5">
    <source>
        <dbReference type="ARBA" id="ARBA00022555"/>
    </source>
</evidence>
<evidence type="ECO:0000256" key="2">
    <source>
        <dbReference type="ARBA" id="ARBA00008653"/>
    </source>
</evidence>
<dbReference type="GO" id="GO:0000287">
    <property type="term" value="F:magnesium ion binding"/>
    <property type="evidence" value="ECO:0007669"/>
    <property type="project" value="UniProtKB-UniRule"/>
</dbReference>
<gene>
    <name evidence="15" type="primary">pheT</name>
    <name evidence="20" type="ORF">C7384_103107</name>
</gene>
<comment type="catalytic activity">
    <reaction evidence="14 15">
        <text>tRNA(Phe) + L-phenylalanine + ATP = L-phenylalanyl-tRNA(Phe) + AMP + diphosphate + H(+)</text>
        <dbReference type="Rhea" id="RHEA:19413"/>
        <dbReference type="Rhea" id="RHEA-COMP:9668"/>
        <dbReference type="Rhea" id="RHEA-COMP:9699"/>
        <dbReference type="ChEBI" id="CHEBI:15378"/>
        <dbReference type="ChEBI" id="CHEBI:30616"/>
        <dbReference type="ChEBI" id="CHEBI:33019"/>
        <dbReference type="ChEBI" id="CHEBI:58095"/>
        <dbReference type="ChEBI" id="CHEBI:78442"/>
        <dbReference type="ChEBI" id="CHEBI:78531"/>
        <dbReference type="ChEBI" id="CHEBI:456215"/>
        <dbReference type="EC" id="6.1.1.20"/>
    </reaction>
</comment>
<evidence type="ECO:0000256" key="4">
    <source>
        <dbReference type="ARBA" id="ARBA00022490"/>
    </source>
</evidence>
<dbReference type="Gene3D" id="3.30.56.10">
    <property type="match status" value="2"/>
</dbReference>
<proteinExistence type="inferred from homology"/>
<dbReference type="SUPFAM" id="SSF54991">
    <property type="entry name" value="Anticodon-binding domain of PheRS"/>
    <property type="match status" value="1"/>
</dbReference>
<evidence type="ECO:0000259" key="18">
    <source>
        <dbReference type="PROSITE" id="PS51447"/>
    </source>
</evidence>
<dbReference type="InterPro" id="IPR012340">
    <property type="entry name" value="NA-bd_OB-fold"/>
</dbReference>
<dbReference type="CDD" id="cd02796">
    <property type="entry name" value="tRNA_bind_bactPheRS"/>
    <property type="match status" value="1"/>
</dbReference>
<sequence>MKTNLRWLNEYLDQKIDLAAQPVQNLAETLERTSVEVDSVGTLAGQQDGLVVARVLSVEPHPDSDHMVITQVSIGQAEPIQIVTGAPNVAVNQLVILAQVGAHIIDRQSGELVEIKAVKLRGEESFGMLVALQEIGFDSKIAPHSLEEGIYIFDEQAGAKPGDNALEILGMLDPVIDTDLTPNRSDMLSMVGAAYDFGAILKQKVTLPTFELKEGSQSAASQLAVTVDEQLAPKYGLRIINNVQVQESPLWLQRRLWNAGIRPINNIVDITNYMMILYGQPLHAYDLDKLPAKQLDVRLAQNDEKLTLLDGQECQLRPQADIVIASAGQPLVLAGVMGGQLAEVDQNTHNLVLEGAIFDASHVRAAARRHTIHSEASGRFERGVDADNTFTVLDHAASMVADLAAGQVAQGQLIGSQELPANPVVTITVARINQILGTDLSPATVADIFDRLALPYQLDGQEFTVNVPGRRPDISIPADLIEEVTRLYGYDNLPAATINGPTTPGKLTIRQRGIRASRRLMEAMGLNQAISYALTTPEKARLFASESEESLVALDYPMSSDRRVVRQNLLAGLLDDIAYNSARSVENVALYEQGRIFVNNQVNQQPTEKEHLAGVLTGNLQHSSWQVTKNVKPVDFYDIKGIVTKYCQEIGLTDITFQATDRHAAMHPGQTADIYAKGLYLGFVGQIHPQITQAKKLNPVFGFELDLEAVLMQREQGITYTPVSRYPQISRDLAFLVDENISNQQIEQAIKVTAGRHLVQLNIFDLYQGASLPAHKKSMAYQLTYQDRDATLVEEDINQDVERIIEQLKDQFQAEIR</sequence>
<dbReference type="InterPro" id="IPR041616">
    <property type="entry name" value="PheRS_beta_core"/>
</dbReference>
<evidence type="ECO:0000256" key="1">
    <source>
        <dbReference type="ARBA" id="ARBA00004496"/>
    </source>
</evidence>
<keyword evidence="13 15" id="KW-0030">Aminoacyl-tRNA synthetase</keyword>
<dbReference type="SUPFAM" id="SSF55681">
    <property type="entry name" value="Class II aaRS and biotin synthetases"/>
    <property type="match status" value="1"/>
</dbReference>
<comment type="subcellular location">
    <subcellularLocation>
        <location evidence="1 15">Cytoplasm</location>
    </subcellularLocation>
</comment>
<keyword evidence="21" id="KW-1185">Reference proteome</keyword>
<dbReference type="Pfam" id="PF01588">
    <property type="entry name" value="tRNA_bind"/>
    <property type="match status" value="1"/>
</dbReference>
<dbReference type="EC" id="6.1.1.20" evidence="15"/>
<dbReference type="GO" id="GO:0006432">
    <property type="term" value="P:phenylalanyl-tRNA aminoacylation"/>
    <property type="evidence" value="ECO:0007669"/>
    <property type="project" value="UniProtKB-UniRule"/>
</dbReference>
<evidence type="ECO:0000259" key="19">
    <source>
        <dbReference type="PROSITE" id="PS51483"/>
    </source>
</evidence>
<evidence type="ECO:0000256" key="6">
    <source>
        <dbReference type="ARBA" id="ARBA00022598"/>
    </source>
</evidence>
<dbReference type="InterPro" id="IPR020825">
    <property type="entry name" value="Phe-tRNA_synthase-like_B3/B4"/>
</dbReference>
<dbReference type="SMART" id="SM00896">
    <property type="entry name" value="FDX-ACB"/>
    <property type="match status" value="1"/>
</dbReference>
<accession>A0A2U1DC02</accession>
<keyword evidence="10 15" id="KW-0460">Magnesium</keyword>
<dbReference type="HAMAP" id="MF_00283">
    <property type="entry name" value="Phe_tRNA_synth_beta1"/>
    <property type="match status" value="1"/>
</dbReference>
<comment type="similarity">
    <text evidence="2 15">Belongs to the phenylalanyl-tRNA synthetase beta subunit family. Type 1 subfamily.</text>
</comment>
<dbReference type="EMBL" id="QEKT01000003">
    <property type="protein sequence ID" value="PVY85082.1"/>
    <property type="molecule type" value="Genomic_DNA"/>
</dbReference>
<dbReference type="Gene3D" id="3.30.70.380">
    <property type="entry name" value="Ferrodoxin-fold anticodon-binding domain"/>
    <property type="match status" value="1"/>
</dbReference>
<feature type="binding site" evidence="15">
    <location>
        <position position="482"/>
    </location>
    <ligand>
        <name>Mg(2+)</name>
        <dbReference type="ChEBI" id="CHEBI:18420"/>
        <note>shared with alpha subunit</note>
    </ligand>
</feature>
<dbReference type="InterPro" id="IPR045864">
    <property type="entry name" value="aa-tRNA-synth_II/BPL/LPL"/>
</dbReference>
<feature type="binding site" evidence="15">
    <location>
        <position position="483"/>
    </location>
    <ligand>
        <name>Mg(2+)</name>
        <dbReference type="ChEBI" id="CHEBI:18420"/>
        <note>shared with alpha subunit</note>
    </ligand>
</feature>
<feature type="binding site" evidence="15">
    <location>
        <position position="473"/>
    </location>
    <ligand>
        <name>Mg(2+)</name>
        <dbReference type="ChEBI" id="CHEBI:18420"/>
        <note>shared with alpha subunit</note>
    </ligand>
</feature>
<dbReference type="Gene3D" id="3.30.930.10">
    <property type="entry name" value="Bira Bifunctional Protein, Domain 2"/>
    <property type="match status" value="1"/>
</dbReference>
<dbReference type="SUPFAM" id="SSF50249">
    <property type="entry name" value="Nucleic acid-binding proteins"/>
    <property type="match status" value="1"/>
</dbReference>
<dbReference type="Pfam" id="PF17759">
    <property type="entry name" value="tRNA_synthFbeta"/>
    <property type="match status" value="1"/>
</dbReference>
<dbReference type="InterPro" id="IPR002547">
    <property type="entry name" value="tRNA-bd_dom"/>
</dbReference>
<keyword evidence="7 15" id="KW-0479">Metal-binding</keyword>
<evidence type="ECO:0000256" key="16">
    <source>
        <dbReference type="PROSITE-ProRule" id="PRU00209"/>
    </source>
</evidence>
<dbReference type="CDD" id="cd00769">
    <property type="entry name" value="PheRS_beta_core"/>
    <property type="match status" value="1"/>
</dbReference>
<evidence type="ECO:0000256" key="15">
    <source>
        <dbReference type="HAMAP-Rule" id="MF_00283"/>
    </source>
</evidence>
<feature type="domain" description="TRNA-binding" evidence="17">
    <location>
        <begin position="44"/>
        <end position="166"/>
    </location>
</feature>
<dbReference type="GO" id="GO:0140096">
    <property type="term" value="F:catalytic activity, acting on a protein"/>
    <property type="evidence" value="ECO:0007669"/>
    <property type="project" value="UniProtKB-ARBA"/>
</dbReference>
<dbReference type="PROSITE" id="PS51447">
    <property type="entry name" value="FDX_ACB"/>
    <property type="match status" value="1"/>
</dbReference>
<dbReference type="GO" id="GO:0009328">
    <property type="term" value="C:phenylalanine-tRNA ligase complex"/>
    <property type="evidence" value="ECO:0007669"/>
    <property type="project" value="TreeGrafter"/>
</dbReference>
<evidence type="ECO:0000256" key="11">
    <source>
        <dbReference type="ARBA" id="ARBA00022884"/>
    </source>
</evidence>
<dbReference type="FunFam" id="3.30.70.380:FF:000001">
    <property type="entry name" value="Phenylalanine--tRNA ligase beta subunit"/>
    <property type="match status" value="1"/>
</dbReference>
<dbReference type="OrthoDB" id="9805455at2"/>
<reference evidence="20 21" key="1">
    <citation type="submission" date="2018-04" db="EMBL/GenBank/DDBJ databases">
        <title>Genomic Encyclopedia of Type Strains, Phase IV (KMG-IV): sequencing the most valuable type-strain genomes for metagenomic binning, comparative biology and taxonomic classification.</title>
        <authorList>
            <person name="Goeker M."/>
        </authorList>
    </citation>
    <scope>NUCLEOTIDE SEQUENCE [LARGE SCALE GENOMIC DNA]</scope>
    <source>
        <strain evidence="20 21">DSM 28795</strain>
    </source>
</reference>
<evidence type="ECO:0000256" key="14">
    <source>
        <dbReference type="ARBA" id="ARBA00049255"/>
    </source>
</evidence>
<dbReference type="InterPro" id="IPR009061">
    <property type="entry name" value="DNA-bd_dom_put_sf"/>
</dbReference>
<dbReference type="SUPFAM" id="SSF56037">
    <property type="entry name" value="PheT/TilS domain"/>
    <property type="match status" value="1"/>
</dbReference>
<dbReference type="GO" id="GO:0004826">
    <property type="term" value="F:phenylalanine-tRNA ligase activity"/>
    <property type="evidence" value="ECO:0007669"/>
    <property type="project" value="UniProtKB-UniRule"/>
</dbReference>
<keyword evidence="5 16" id="KW-0820">tRNA-binding</keyword>
<comment type="subunit">
    <text evidence="3 15">Tetramer of two alpha and two beta subunits.</text>
</comment>
<evidence type="ECO:0000259" key="17">
    <source>
        <dbReference type="PROSITE" id="PS50886"/>
    </source>
</evidence>
<dbReference type="SMART" id="SM00874">
    <property type="entry name" value="B5"/>
    <property type="match status" value="1"/>
</dbReference>
<dbReference type="NCBIfam" id="TIGR00472">
    <property type="entry name" value="pheT_bact"/>
    <property type="match status" value="1"/>
</dbReference>
<dbReference type="InterPro" id="IPR005147">
    <property type="entry name" value="tRNA_synthase_B5-dom"/>
</dbReference>
<dbReference type="InterPro" id="IPR036690">
    <property type="entry name" value="Fdx_antiC-bd_sf"/>
</dbReference>
<dbReference type="Gene3D" id="3.50.40.10">
    <property type="entry name" value="Phenylalanyl-trna Synthetase, Chain B, domain 3"/>
    <property type="match status" value="1"/>
</dbReference>
<dbReference type="RefSeq" id="WP_089938433.1">
    <property type="nucleotide sequence ID" value="NZ_CAKOEX010000003.1"/>
</dbReference>
<comment type="cofactor">
    <cofactor evidence="15">
        <name>Mg(2+)</name>
        <dbReference type="ChEBI" id="CHEBI:18420"/>
    </cofactor>
    <text evidence="15">Binds 2 magnesium ions per tetramer.</text>
</comment>
<protein>
    <recommendedName>
        <fullName evidence="15">Phenylalanine--tRNA ligase beta subunit</fullName>
        <ecNumber evidence="15">6.1.1.20</ecNumber>
    </recommendedName>
    <alternativeName>
        <fullName evidence="15">Phenylalanyl-tRNA synthetase beta subunit</fullName>
        <shortName evidence="15">PheRS</shortName>
    </alternativeName>
</protein>
<dbReference type="InterPro" id="IPR045060">
    <property type="entry name" value="Phe-tRNA-ligase_IIc_bsu"/>
</dbReference>
<keyword evidence="4 15" id="KW-0963">Cytoplasm</keyword>
<evidence type="ECO:0000256" key="9">
    <source>
        <dbReference type="ARBA" id="ARBA00022840"/>
    </source>
</evidence>
<feature type="binding site" evidence="15">
    <location>
        <position position="479"/>
    </location>
    <ligand>
        <name>Mg(2+)</name>
        <dbReference type="ChEBI" id="CHEBI:18420"/>
        <note>shared with alpha subunit</note>
    </ligand>
</feature>
<dbReference type="Proteomes" id="UP000245433">
    <property type="component" value="Unassembled WGS sequence"/>
</dbReference>
<dbReference type="FunFam" id="3.30.930.10:FF:000022">
    <property type="entry name" value="Phenylalanine--tRNA ligase beta subunit"/>
    <property type="match status" value="1"/>
</dbReference>
<evidence type="ECO:0000256" key="13">
    <source>
        <dbReference type="ARBA" id="ARBA00023146"/>
    </source>
</evidence>
<dbReference type="InterPro" id="IPR033714">
    <property type="entry name" value="tRNA_bind_bactPheRS"/>
</dbReference>
<feature type="domain" description="B5" evidence="19">
    <location>
        <begin position="420"/>
        <end position="495"/>
    </location>
</feature>
<dbReference type="PROSITE" id="PS51483">
    <property type="entry name" value="B5"/>
    <property type="match status" value="1"/>
</dbReference>
<dbReference type="PANTHER" id="PTHR10947">
    <property type="entry name" value="PHENYLALANYL-TRNA SYNTHETASE BETA CHAIN AND LEUCINE-RICH REPEAT-CONTAINING PROTEIN 47"/>
    <property type="match status" value="1"/>
</dbReference>
<dbReference type="SMART" id="SM00873">
    <property type="entry name" value="B3_4"/>
    <property type="match status" value="1"/>
</dbReference>
<keyword evidence="9 15" id="KW-0067">ATP-binding</keyword>
<keyword evidence="12 15" id="KW-0648">Protein biosynthesis</keyword>
<organism evidence="20 21">
    <name type="scientific">Convivina intestini</name>
    <dbReference type="NCBI Taxonomy" id="1505726"/>
    <lineage>
        <taxon>Bacteria</taxon>
        <taxon>Bacillati</taxon>
        <taxon>Bacillota</taxon>
        <taxon>Bacilli</taxon>
        <taxon>Lactobacillales</taxon>
        <taxon>Lactobacillaceae</taxon>
        <taxon>Convivina</taxon>
    </lineage>
</organism>
<keyword evidence="8 15" id="KW-0547">Nucleotide-binding</keyword>
<evidence type="ECO:0000313" key="20">
    <source>
        <dbReference type="EMBL" id="PVY85082.1"/>
    </source>
</evidence>
<dbReference type="PROSITE" id="PS50886">
    <property type="entry name" value="TRBD"/>
    <property type="match status" value="1"/>
</dbReference>
<dbReference type="InterPro" id="IPR005146">
    <property type="entry name" value="B3/B4_tRNA-bd"/>
</dbReference>
<evidence type="ECO:0000256" key="7">
    <source>
        <dbReference type="ARBA" id="ARBA00022723"/>
    </source>
</evidence>
<dbReference type="SUPFAM" id="SSF46955">
    <property type="entry name" value="Putative DNA-binding domain"/>
    <property type="match status" value="1"/>
</dbReference>
<evidence type="ECO:0000256" key="10">
    <source>
        <dbReference type="ARBA" id="ARBA00022842"/>
    </source>
</evidence>
<feature type="domain" description="FDX-ACB" evidence="18">
    <location>
        <begin position="724"/>
        <end position="817"/>
    </location>
</feature>
<dbReference type="Pfam" id="PF03147">
    <property type="entry name" value="FDX-ACB"/>
    <property type="match status" value="1"/>
</dbReference>
<dbReference type="GO" id="GO:0016740">
    <property type="term" value="F:transferase activity"/>
    <property type="evidence" value="ECO:0007669"/>
    <property type="project" value="UniProtKB-ARBA"/>
</dbReference>
<dbReference type="InterPro" id="IPR005121">
    <property type="entry name" value="Fdx_antiC-bd"/>
</dbReference>
<dbReference type="Pfam" id="PF03484">
    <property type="entry name" value="B5"/>
    <property type="match status" value="1"/>
</dbReference>
<evidence type="ECO:0000256" key="8">
    <source>
        <dbReference type="ARBA" id="ARBA00022741"/>
    </source>
</evidence>
<evidence type="ECO:0000256" key="12">
    <source>
        <dbReference type="ARBA" id="ARBA00022917"/>
    </source>
</evidence>
<dbReference type="Gene3D" id="2.40.50.140">
    <property type="entry name" value="Nucleic acid-binding proteins"/>
    <property type="match status" value="1"/>
</dbReference>
<dbReference type="GO" id="GO:0000049">
    <property type="term" value="F:tRNA binding"/>
    <property type="evidence" value="ECO:0007669"/>
    <property type="project" value="UniProtKB-UniRule"/>
</dbReference>
<comment type="caution">
    <text evidence="20">The sequence shown here is derived from an EMBL/GenBank/DDBJ whole genome shotgun (WGS) entry which is preliminary data.</text>
</comment>
<keyword evidence="11 16" id="KW-0694">RNA-binding</keyword>
<dbReference type="PANTHER" id="PTHR10947:SF0">
    <property type="entry name" value="PHENYLALANINE--TRNA LIGASE BETA SUBUNIT"/>
    <property type="match status" value="1"/>
</dbReference>